<dbReference type="AlphaFoldDB" id="A0A4Y8ZMR6"/>
<comment type="cofactor">
    <cofactor evidence="10">
        <name>heme</name>
        <dbReference type="ChEBI" id="CHEBI:30413"/>
    </cofactor>
</comment>
<dbReference type="PIRSF" id="PIRSF038928">
    <property type="entry name" value="Catalase_clade1-3"/>
    <property type="match status" value="1"/>
</dbReference>
<dbReference type="PANTHER" id="PTHR11465:SF9">
    <property type="entry name" value="CATALASE"/>
    <property type="match status" value="1"/>
</dbReference>
<feature type="compositionally biased region" description="Polar residues" evidence="12">
    <location>
        <begin position="1"/>
        <end position="18"/>
    </location>
</feature>
<evidence type="ECO:0000256" key="5">
    <source>
        <dbReference type="ARBA" id="ARBA00023002"/>
    </source>
</evidence>
<evidence type="ECO:0000259" key="13">
    <source>
        <dbReference type="SMART" id="SM01060"/>
    </source>
</evidence>
<feature type="active site" evidence="9">
    <location>
        <position position="62"/>
    </location>
</feature>
<dbReference type="InterPro" id="IPR024711">
    <property type="entry name" value="Catalase_clade1/3"/>
</dbReference>
<proteinExistence type="inferred from homology"/>
<dbReference type="EC" id="1.11.1.6" evidence="11"/>
<evidence type="ECO:0000313" key="15">
    <source>
        <dbReference type="Proteomes" id="UP000567246"/>
    </source>
</evidence>
<feature type="binding site" description="axial binding residue" evidence="10">
    <location>
        <position position="344"/>
    </location>
    <ligand>
        <name>heme</name>
        <dbReference type="ChEBI" id="CHEBI:30413"/>
    </ligand>
    <ligandPart>
        <name>Fe</name>
        <dbReference type="ChEBI" id="CHEBI:18248"/>
    </ligandPart>
</feature>
<keyword evidence="2 11" id="KW-0575">Peroxidase</keyword>
<dbReference type="PROSITE" id="PS00438">
    <property type="entry name" value="CATALASE_2"/>
    <property type="match status" value="1"/>
</dbReference>
<evidence type="ECO:0000256" key="2">
    <source>
        <dbReference type="ARBA" id="ARBA00022559"/>
    </source>
</evidence>
<dbReference type="InterPro" id="IPR011614">
    <property type="entry name" value="Catalase_core"/>
</dbReference>
<dbReference type="InterPro" id="IPR018028">
    <property type="entry name" value="Catalase"/>
</dbReference>
<dbReference type="EMBL" id="JACHMW010000001">
    <property type="protein sequence ID" value="MBB5848893.1"/>
    <property type="molecule type" value="Genomic_DNA"/>
</dbReference>
<evidence type="ECO:0000256" key="8">
    <source>
        <dbReference type="ARBA" id="ARBA00049254"/>
    </source>
</evidence>
<keyword evidence="3 10" id="KW-0349">Heme</keyword>
<evidence type="ECO:0000256" key="10">
    <source>
        <dbReference type="PIRSR" id="PIRSR038928-2"/>
    </source>
</evidence>
<comment type="catalytic activity">
    <reaction evidence="8 11">
        <text>2 H2O2 = O2 + 2 H2O</text>
        <dbReference type="Rhea" id="RHEA:20309"/>
        <dbReference type="ChEBI" id="CHEBI:15377"/>
        <dbReference type="ChEBI" id="CHEBI:15379"/>
        <dbReference type="ChEBI" id="CHEBI:16240"/>
        <dbReference type="EC" id="1.11.1.6"/>
    </reaction>
</comment>
<feature type="region of interest" description="Disordered" evidence="12">
    <location>
        <begin position="485"/>
        <end position="504"/>
    </location>
</feature>
<dbReference type="InterPro" id="IPR024708">
    <property type="entry name" value="Catalase_AS"/>
</dbReference>
<accession>A0A4Y8ZMR6</accession>
<name>A0A4Y8ZMR6_9MICC</name>
<dbReference type="GO" id="GO:0046872">
    <property type="term" value="F:metal ion binding"/>
    <property type="evidence" value="ECO:0007669"/>
    <property type="project" value="UniProtKB-KW"/>
</dbReference>
<evidence type="ECO:0000256" key="7">
    <source>
        <dbReference type="ARBA" id="ARBA00023324"/>
    </source>
</evidence>
<evidence type="ECO:0000256" key="4">
    <source>
        <dbReference type="ARBA" id="ARBA00022723"/>
    </source>
</evidence>
<comment type="caution">
    <text evidence="14">The sequence shown here is derived from an EMBL/GenBank/DDBJ whole genome shotgun (WGS) entry which is preliminary data.</text>
</comment>
<dbReference type="PROSITE" id="PS51402">
    <property type="entry name" value="CATALASE_3"/>
    <property type="match status" value="1"/>
</dbReference>
<gene>
    <name evidence="14" type="ORF">HDA33_001457</name>
</gene>
<feature type="domain" description="Catalase core" evidence="13">
    <location>
        <begin position="15"/>
        <end position="397"/>
    </location>
</feature>
<evidence type="ECO:0000256" key="6">
    <source>
        <dbReference type="ARBA" id="ARBA00023004"/>
    </source>
</evidence>
<dbReference type="PROSITE" id="PS00437">
    <property type="entry name" value="CATALASE_1"/>
    <property type="match status" value="1"/>
</dbReference>
<dbReference type="GO" id="GO:0020037">
    <property type="term" value="F:heme binding"/>
    <property type="evidence" value="ECO:0007669"/>
    <property type="project" value="InterPro"/>
</dbReference>
<dbReference type="SUPFAM" id="SSF56634">
    <property type="entry name" value="Heme-dependent catalase-like"/>
    <property type="match status" value="1"/>
</dbReference>
<keyword evidence="5 11" id="KW-0560">Oxidoreductase</keyword>
<keyword evidence="15" id="KW-1185">Reference proteome</keyword>
<comment type="similarity">
    <text evidence="1 11">Belongs to the catalase family.</text>
</comment>
<keyword evidence="7 11" id="KW-0376">Hydrogen peroxide</keyword>
<dbReference type="Pfam" id="PF00199">
    <property type="entry name" value="Catalase"/>
    <property type="match status" value="1"/>
</dbReference>
<sequence length="504" mass="56734">MTENQKTTPHATGSTRQNGAPAVSDRQSLTVGSEGPIVLHDTHLVETHQHFNRMNIPERRPHAKGSGAFGEFEVTEDVSKYTKALVFQPGAKTETLLRFSTVAGELGSPDTWRDVRGFALRFYTDEGNLDVVGNNTPIFFLRDPMKFTHFIRSQKRLPDSGLRDATMQWDFWTNTPESAHQVTYLMGPRGLPRTWREMNGYGSHTYLWVNAQGEKHWVKYHFISQQGVHNFSNEEAEAMAGKNADHHRQDLFESIAKGDYPKWDLYIQAIPYEEGKTYRFNPFDLTKTISKKDYPRIKVGTLTLNRNPENHFAQIESAAFNPGNMVPGVGLSPDRMLLGRSFAYHDAQLYRVGAHVNQLPVNRPKNEVHNYAFDGQMWYDHTGSRSTYAPNSNGDSWSDETGPVDDGWEADGTLTREAQALRKDDDDFGQAGTLVREVFTDAERDAFVETVVGALDGVREDVQARAFQYWKNVDATIGQRIEDEVKKGQGDDIPGAAGGGEARI</sequence>
<dbReference type="PRINTS" id="PR00067">
    <property type="entry name" value="CATALASE"/>
</dbReference>
<keyword evidence="4 10" id="KW-0479">Metal-binding</keyword>
<dbReference type="InterPro" id="IPR002226">
    <property type="entry name" value="Catalase_haem_BS"/>
</dbReference>
<dbReference type="GO" id="GO:0005737">
    <property type="term" value="C:cytoplasm"/>
    <property type="evidence" value="ECO:0007669"/>
    <property type="project" value="TreeGrafter"/>
</dbReference>
<feature type="region of interest" description="Disordered" evidence="12">
    <location>
        <begin position="1"/>
        <end position="28"/>
    </location>
</feature>
<dbReference type="Gene3D" id="2.40.180.10">
    <property type="entry name" value="Catalase core domain"/>
    <property type="match status" value="1"/>
</dbReference>
<dbReference type="CDD" id="cd08156">
    <property type="entry name" value="catalase_clade_3"/>
    <property type="match status" value="1"/>
</dbReference>
<evidence type="ECO:0000313" key="14">
    <source>
        <dbReference type="EMBL" id="MBB5848893.1"/>
    </source>
</evidence>
<reference evidence="14 15" key="1">
    <citation type="submission" date="2020-08" db="EMBL/GenBank/DDBJ databases">
        <title>Sequencing the genomes of 1000 actinobacteria strains.</title>
        <authorList>
            <person name="Klenk H.-P."/>
        </authorList>
    </citation>
    <scope>NUCLEOTIDE SEQUENCE [LARGE SCALE GENOMIC DNA]</scope>
    <source>
        <strain evidence="14 15">DSM 17945</strain>
    </source>
</reference>
<dbReference type="InterPro" id="IPR040333">
    <property type="entry name" value="Catalase_3"/>
</dbReference>
<dbReference type="RefSeq" id="WP_184172190.1">
    <property type="nucleotide sequence ID" value="NZ_BAABAG010000011.1"/>
</dbReference>
<evidence type="ECO:0000256" key="12">
    <source>
        <dbReference type="SAM" id="MobiDB-lite"/>
    </source>
</evidence>
<protein>
    <recommendedName>
        <fullName evidence="11">Catalase</fullName>
        <ecNumber evidence="11">1.11.1.6</ecNumber>
    </recommendedName>
</protein>
<dbReference type="GO" id="GO:0004096">
    <property type="term" value="F:catalase activity"/>
    <property type="evidence" value="ECO:0007669"/>
    <property type="project" value="UniProtKB-EC"/>
</dbReference>
<evidence type="ECO:0000256" key="9">
    <source>
        <dbReference type="PIRSR" id="PIRSR038928-1"/>
    </source>
</evidence>
<dbReference type="GO" id="GO:0042542">
    <property type="term" value="P:response to hydrogen peroxide"/>
    <property type="evidence" value="ECO:0007669"/>
    <property type="project" value="TreeGrafter"/>
</dbReference>
<dbReference type="InterPro" id="IPR020835">
    <property type="entry name" value="Catalase_sf"/>
</dbReference>
<evidence type="ECO:0000256" key="11">
    <source>
        <dbReference type="RuleBase" id="RU000498"/>
    </source>
</evidence>
<dbReference type="Proteomes" id="UP000567246">
    <property type="component" value="Unassembled WGS sequence"/>
</dbReference>
<organism evidence="14 15">
    <name type="scientific">Micrococcus endophyticus</name>
    <dbReference type="NCBI Taxonomy" id="455343"/>
    <lineage>
        <taxon>Bacteria</taxon>
        <taxon>Bacillati</taxon>
        <taxon>Actinomycetota</taxon>
        <taxon>Actinomycetes</taxon>
        <taxon>Micrococcales</taxon>
        <taxon>Micrococcaceae</taxon>
        <taxon>Micrococcus</taxon>
    </lineage>
</organism>
<dbReference type="SMART" id="SM01060">
    <property type="entry name" value="Catalase"/>
    <property type="match status" value="1"/>
</dbReference>
<evidence type="ECO:0000256" key="3">
    <source>
        <dbReference type="ARBA" id="ARBA00022617"/>
    </source>
</evidence>
<feature type="active site" evidence="9">
    <location>
        <position position="134"/>
    </location>
</feature>
<evidence type="ECO:0000256" key="1">
    <source>
        <dbReference type="ARBA" id="ARBA00005329"/>
    </source>
</evidence>
<dbReference type="GO" id="GO:0042744">
    <property type="term" value="P:hydrogen peroxide catabolic process"/>
    <property type="evidence" value="ECO:0007669"/>
    <property type="project" value="UniProtKB-KW"/>
</dbReference>
<dbReference type="InterPro" id="IPR010582">
    <property type="entry name" value="Catalase_immune_responsive"/>
</dbReference>
<keyword evidence="6 10" id="KW-0408">Iron</keyword>
<dbReference type="PANTHER" id="PTHR11465">
    <property type="entry name" value="CATALASE"/>
    <property type="match status" value="1"/>
</dbReference>
<dbReference type="Pfam" id="PF06628">
    <property type="entry name" value="Catalase-rel"/>
    <property type="match status" value="1"/>
</dbReference>